<dbReference type="GO" id="GO:0010181">
    <property type="term" value="F:FMN binding"/>
    <property type="evidence" value="ECO:0007669"/>
    <property type="project" value="InterPro"/>
</dbReference>
<evidence type="ECO:0000259" key="11">
    <source>
        <dbReference type="Pfam" id="PF07992"/>
    </source>
</evidence>
<dbReference type="OrthoDB" id="8523426at2"/>
<dbReference type="PRINTS" id="PR00411">
    <property type="entry name" value="PNDRDTASEI"/>
</dbReference>
<evidence type="ECO:0000313" key="12">
    <source>
        <dbReference type="EMBL" id="RLQ20345.1"/>
    </source>
</evidence>
<evidence type="ECO:0000256" key="5">
    <source>
        <dbReference type="ARBA" id="ARBA00022643"/>
    </source>
</evidence>
<dbReference type="SUPFAM" id="SSF51905">
    <property type="entry name" value="FAD/NAD(P)-binding domain"/>
    <property type="match status" value="1"/>
</dbReference>
<dbReference type="Pfam" id="PF00724">
    <property type="entry name" value="Oxidored_FMN"/>
    <property type="match status" value="1"/>
</dbReference>
<evidence type="ECO:0000256" key="8">
    <source>
        <dbReference type="ARBA" id="ARBA00023004"/>
    </source>
</evidence>
<dbReference type="AlphaFoldDB" id="A0A3L7DU94"/>
<evidence type="ECO:0000256" key="9">
    <source>
        <dbReference type="ARBA" id="ARBA00023014"/>
    </source>
</evidence>
<keyword evidence="6" id="KW-0479">Metal-binding</keyword>
<dbReference type="InterPro" id="IPR051793">
    <property type="entry name" value="NADH:flavin_oxidoreductase"/>
</dbReference>
<dbReference type="Gene3D" id="3.40.50.720">
    <property type="entry name" value="NAD(P)-binding Rossmann-like Domain"/>
    <property type="match status" value="2"/>
</dbReference>
<comment type="cofactor">
    <cofactor evidence="1">
        <name>FMN</name>
        <dbReference type="ChEBI" id="CHEBI:58210"/>
    </cofactor>
</comment>
<dbReference type="InterPro" id="IPR023753">
    <property type="entry name" value="FAD/NAD-binding_dom"/>
</dbReference>
<dbReference type="Gene3D" id="3.50.50.60">
    <property type="entry name" value="FAD/NAD(P)-binding domain"/>
    <property type="match status" value="2"/>
</dbReference>
<name>A0A3L7DU94_9GAMM</name>
<feature type="domain" description="FAD/NAD(P)-binding" evidence="11">
    <location>
        <begin position="404"/>
        <end position="679"/>
    </location>
</feature>
<dbReference type="InterPro" id="IPR001155">
    <property type="entry name" value="OxRdtase_FMN_N"/>
</dbReference>
<accession>A0A3L7DU94</accession>
<keyword evidence="5" id="KW-0288">FMN</keyword>
<evidence type="ECO:0000256" key="7">
    <source>
        <dbReference type="ARBA" id="ARBA00023002"/>
    </source>
</evidence>
<dbReference type="CDD" id="cd02803">
    <property type="entry name" value="OYE_like_FMN_family"/>
    <property type="match status" value="1"/>
</dbReference>
<feature type="domain" description="NADH:flavin oxidoreductase/NADH oxidase N-terminal" evidence="10">
    <location>
        <begin position="5"/>
        <end position="359"/>
    </location>
</feature>
<organism evidence="12 13">
    <name type="scientific">Seongchinamella sediminis</name>
    <dbReference type="NCBI Taxonomy" id="2283635"/>
    <lineage>
        <taxon>Bacteria</taxon>
        <taxon>Pseudomonadati</taxon>
        <taxon>Pseudomonadota</taxon>
        <taxon>Gammaproteobacteria</taxon>
        <taxon>Cellvibrionales</taxon>
        <taxon>Halieaceae</taxon>
        <taxon>Seongchinamella</taxon>
    </lineage>
</organism>
<keyword evidence="4" id="KW-0285">Flavoprotein</keyword>
<keyword evidence="9" id="KW-0411">Iron-sulfur</keyword>
<evidence type="ECO:0000259" key="10">
    <source>
        <dbReference type="Pfam" id="PF00724"/>
    </source>
</evidence>
<dbReference type="EMBL" id="QRAN01000030">
    <property type="protein sequence ID" value="RLQ20345.1"/>
    <property type="molecule type" value="Genomic_DNA"/>
</dbReference>
<dbReference type="PANTHER" id="PTHR42917:SF2">
    <property type="entry name" value="2,4-DIENOYL-COA REDUCTASE [(2E)-ENOYL-COA-PRODUCING]"/>
    <property type="match status" value="1"/>
</dbReference>
<reference evidence="12 13" key="1">
    <citation type="submission" date="2018-07" db="EMBL/GenBank/DDBJ databases">
        <title>Halioglobus sp. genome submission.</title>
        <authorList>
            <person name="Ye M.-Q."/>
            <person name="Du Z.-J."/>
        </authorList>
    </citation>
    <scope>NUCLEOTIDE SEQUENCE [LARGE SCALE GENOMIC DNA]</scope>
    <source>
        <strain evidence="12 13">U0301</strain>
    </source>
</reference>
<evidence type="ECO:0000256" key="1">
    <source>
        <dbReference type="ARBA" id="ARBA00001917"/>
    </source>
</evidence>
<comment type="caution">
    <text evidence="12">The sequence shown here is derived from an EMBL/GenBank/DDBJ whole genome shotgun (WGS) entry which is preliminary data.</text>
</comment>
<dbReference type="RefSeq" id="WP_117957317.1">
    <property type="nucleotide sequence ID" value="NZ_QRAN01000030.1"/>
</dbReference>
<dbReference type="Gene3D" id="3.20.20.70">
    <property type="entry name" value="Aldolase class I"/>
    <property type="match status" value="1"/>
</dbReference>
<evidence type="ECO:0000256" key="2">
    <source>
        <dbReference type="ARBA" id="ARBA00001966"/>
    </source>
</evidence>
<dbReference type="GO" id="GO:0046872">
    <property type="term" value="F:metal ion binding"/>
    <property type="evidence" value="ECO:0007669"/>
    <property type="project" value="UniProtKB-KW"/>
</dbReference>
<dbReference type="GO" id="GO:0051536">
    <property type="term" value="F:iron-sulfur cluster binding"/>
    <property type="evidence" value="ECO:0007669"/>
    <property type="project" value="UniProtKB-KW"/>
</dbReference>
<keyword evidence="7" id="KW-0560">Oxidoreductase</keyword>
<keyword evidence="13" id="KW-1185">Reference proteome</keyword>
<comment type="cofactor">
    <cofactor evidence="2">
        <name>[4Fe-4S] cluster</name>
        <dbReference type="ChEBI" id="CHEBI:49883"/>
    </cofactor>
</comment>
<dbReference type="PRINTS" id="PR00368">
    <property type="entry name" value="FADPNR"/>
</dbReference>
<keyword evidence="8" id="KW-0408">Iron</keyword>
<comment type="similarity">
    <text evidence="3">In the N-terminal section; belongs to the NADH:flavin oxidoreductase/NADH oxidase family.</text>
</comment>
<dbReference type="Proteomes" id="UP000265509">
    <property type="component" value="Unassembled WGS sequence"/>
</dbReference>
<dbReference type="InterPro" id="IPR013785">
    <property type="entry name" value="Aldolase_TIM"/>
</dbReference>
<evidence type="ECO:0000256" key="4">
    <source>
        <dbReference type="ARBA" id="ARBA00022630"/>
    </source>
</evidence>
<dbReference type="GO" id="GO:0016491">
    <property type="term" value="F:oxidoreductase activity"/>
    <property type="evidence" value="ECO:0007669"/>
    <property type="project" value="UniProtKB-KW"/>
</dbReference>
<dbReference type="SUPFAM" id="SSF51395">
    <property type="entry name" value="FMN-linked oxidoreductases"/>
    <property type="match status" value="1"/>
</dbReference>
<protein>
    <submittedName>
        <fullName evidence="12">FAD-binding protein</fullName>
    </submittedName>
</protein>
<evidence type="ECO:0000256" key="6">
    <source>
        <dbReference type="ARBA" id="ARBA00022723"/>
    </source>
</evidence>
<sequence length="710" mass="76196">MAYKSLFTPGRIGALDISNRLIVSAMGVNLSEEGGFWGQRILEFHQEQARGGAGLILSGACGVMYPIGQVQEWQVAISEDEHIAGLKRVVDAVHSHGSRFGVQLHQGGLNAVDDTVAGRPRWCPSEPESKAGDFADGLLPSELQVLASTGIPTYRVLTREDIQELVQAFADGARRAQSAGCDTVEVHGGHGYVPSSFLSPQSNRRTDEYGGSLENRARLLLEIVRAVRAEVGPDYPVIVKIDSREVGKEGGITLEDAKTTAQWLEQAGADAITVSAYHDFSKGKMHSASNVPHEPNSHLAAAAAIRKVLNIPVIALGRVEAEHADREITAGRFEFLAMGRKLLADPHLPRKLKEGRADEVRPCVYCYSCVSAIYKRERMYCAVNPECGREYLRAQTPPAVRAGRIVVVGGGPAGMEAARRLSGDGHEVILLEKGDRLGGTLRFAALAYPANERLLDWLCLQVNSLGIDVRLKTAATPELIVSLAPDHVVVATGARRDLPPIPGSELPHVFSGDDMRNLVLGMHSERVKEKTSLFTRVATSVGATTGITANLGFVRKATRMWMPLGKNIVIIGGELVGLELAEFLVERGRKVAVIDETPKFGEGLALVRRLRVLAELREHQVELRPGVGDIRIESGKVCFRGSDGESHVVDADEVIVAKGATGDSTQAQALRAAGLTVHEIGDGCGVGYIEGAMRSAMEVADSISAASSAN</sequence>
<dbReference type="Pfam" id="PF07992">
    <property type="entry name" value="Pyr_redox_2"/>
    <property type="match status" value="1"/>
</dbReference>
<dbReference type="InterPro" id="IPR036188">
    <property type="entry name" value="FAD/NAD-bd_sf"/>
</dbReference>
<gene>
    <name evidence="12" type="ORF">DWB85_18020</name>
</gene>
<dbReference type="PANTHER" id="PTHR42917">
    <property type="entry name" value="2,4-DIENOYL-COA REDUCTASE"/>
    <property type="match status" value="1"/>
</dbReference>
<evidence type="ECO:0000256" key="3">
    <source>
        <dbReference type="ARBA" id="ARBA00011048"/>
    </source>
</evidence>
<evidence type="ECO:0000313" key="13">
    <source>
        <dbReference type="Proteomes" id="UP000265509"/>
    </source>
</evidence>
<proteinExistence type="inferred from homology"/>